<accession>A0A8X6GCN7</accession>
<evidence type="ECO:0000313" key="1">
    <source>
        <dbReference type="EMBL" id="GFR01158.1"/>
    </source>
</evidence>
<dbReference type="EMBL" id="BMAO01035091">
    <property type="protein sequence ID" value="GFR01158.1"/>
    <property type="molecule type" value="Genomic_DNA"/>
</dbReference>
<dbReference type="AlphaFoldDB" id="A0A8X6GCN7"/>
<comment type="caution">
    <text evidence="1">The sequence shown here is derived from an EMBL/GenBank/DDBJ whole genome shotgun (WGS) entry which is preliminary data.</text>
</comment>
<proteinExistence type="predicted"/>
<name>A0A8X6GCN7_TRICU</name>
<evidence type="ECO:0000313" key="2">
    <source>
        <dbReference type="Proteomes" id="UP000887116"/>
    </source>
</evidence>
<gene>
    <name evidence="1" type="primary">AVEN_120990_1</name>
    <name evidence="1" type="ORF">TNCT_22401</name>
</gene>
<reference evidence="1" key="1">
    <citation type="submission" date="2020-07" db="EMBL/GenBank/DDBJ databases">
        <title>Multicomponent nature underlies the extraordinary mechanical properties of spider dragline silk.</title>
        <authorList>
            <person name="Kono N."/>
            <person name="Nakamura H."/>
            <person name="Mori M."/>
            <person name="Yoshida Y."/>
            <person name="Ohtoshi R."/>
            <person name="Malay A.D."/>
            <person name="Moran D.A.P."/>
            <person name="Tomita M."/>
            <person name="Numata K."/>
            <person name="Arakawa K."/>
        </authorList>
    </citation>
    <scope>NUCLEOTIDE SEQUENCE</scope>
</reference>
<dbReference type="OrthoDB" id="365605at2759"/>
<dbReference type="SUPFAM" id="SSF57603">
    <property type="entry name" value="FnI-like domain"/>
    <property type="match status" value="2"/>
</dbReference>
<organism evidence="1 2">
    <name type="scientific">Trichonephila clavata</name>
    <name type="common">Joro spider</name>
    <name type="synonym">Nephila clavata</name>
    <dbReference type="NCBI Taxonomy" id="2740835"/>
    <lineage>
        <taxon>Eukaryota</taxon>
        <taxon>Metazoa</taxon>
        <taxon>Ecdysozoa</taxon>
        <taxon>Arthropoda</taxon>
        <taxon>Chelicerata</taxon>
        <taxon>Arachnida</taxon>
        <taxon>Araneae</taxon>
        <taxon>Araneomorphae</taxon>
        <taxon>Entelegynae</taxon>
        <taxon>Araneoidea</taxon>
        <taxon>Nephilidae</taxon>
        <taxon>Trichonephila</taxon>
    </lineage>
</organism>
<protein>
    <submittedName>
        <fullName evidence="1">VWFC domain-containing protein</fullName>
    </submittedName>
</protein>
<keyword evidence="2" id="KW-1185">Reference proteome</keyword>
<dbReference type="Proteomes" id="UP000887116">
    <property type="component" value="Unassembled WGS sequence"/>
</dbReference>
<sequence>MEKIHPKSLDLSFQVRKEESTTVEFFLSQSKTIFSGEFHLSLQTSKMNKLWCILTLTLLQISGLSAATRDLRYYQHYQHKGCEPITGEDGCPIRYRCKPVSDDTRSKCLHNGILYNKGQRINEECETCWCEGNALEGAFIECAAVDCPDWEAQDKSCYMGYEPDACCPTEMCPSKNNEKKICRYGGREYFIGQIVQSEEPCKSCLCTKDGVKCKKVNCLTGIHAQKIRKGCLPIYGEKSCCITEMYCGDVKGAKPVTSPLENTDLCHYHGVYYEKGSVVYPTVTGIECKCVVPPDFTCLRKRN</sequence>